<dbReference type="Pfam" id="PF13649">
    <property type="entry name" value="Methyltransf_25"/>
    <property type="match status" value="1"/>
</dbReference>
<accession>A0A6G1H9F3</accession>
<proteinExistence type="predicted"/>
<organism evidence="4 5">
    <name type="scientific">Aulographum hederae CBS 113979</name>
    <dbReference type="NCBI Taxonomy" id="1176131"/>
    <lineage>
        <taxon>Eukaryota</taxon>
        <taxon>Fungi</taxon>
        <taxon>Dikarya</taxon>
        <taxon>Ascomycota</taxon>
        <taxon>Pezizomycotina</taxon>
        <taxon>Dothideomycetes</taxon>
        <taxon>Pleosporomycetidae</taxon>
        <taxon>Aulographales</taxon>
        <taxon>Aulographaceae</taxon>
    </lineage>
</organism>
<feature type="domain" description="Methyltransferase" evidence="3">
    <location>
        <begin position="40"/>
        <end position="145"/>
    </location>
</feature>
<evidence type="ECO:0000256" key="2">
    <source>
        <dbReference type="ARBA" id="ARBA00022679"/>
    </source>
</evidence>
<dbReference type="Gene3D" id="3.40.50.150">
    <property type="entry name" value="Vaccinia Virus protein VP39"/>
    <property type="match status" value="1"/>
</dbReference>
<gene>
    <name evidence="4" type="ORF">K402DRAFT_261425</name>
</gene>
<dbReference type="EMBL" id="ML977144">
    <property type="protein sequence ID" value="KAF1989684.1"/>
    <property type="molecule type" value="Genomic_DNA"/>
</dbReference>
<keyword evidence="1" id="KW-0489">Methyltransferase</keyword>
<dbReference type="InterPro" id="IPR041698">
    <property type="entry name" value="Methyltransf_25"/>
</dbReference>
<evidence type="ECO:0000313" key="5">
    <source>
        <dbReference type="Proteomes" id="UP000800041"/>
    </source>
</evidence>
<sequence>MAAKRPDHWTSKAYTTSAPFVPRLTSTVLSYLSPKPTDHILDLGCGDGVLTSQLASSVPSGRVLGLDASPSMIETARSSYLAHHPNLEFRIQDCTRLVEALASHPELDGQWDKVFSNAALHWIMRAPATRESVLAAAYAALKRGGTFVFEMGGAGNVAEVHTALIAALVAQGVPVLEAREASPWFFPSEDWMRTELEKVGFTVEKCEVEYRPTRMTDEKGGGLAGWVRLMGAEFLEKVEEERSEEAVGFVCELLESVVTREEDGSVWIGYVRLRAVAKKL</sequence>
<name>A0A6G1H9F3_9PEZI</name>
<dbReference type="PANTHER" id="PTHR43861">
    <property type="entry name" value="TRANS-ACONITATE 2-METHYLTRANSFERASE-RELATED"/>
    <property type="match status" value="1"/>
</dbReference>
<keyword evidence="2" id="KW-0808">Transferase</keyword>
<evidence type="ECO:0000313" key="4">
    <source>
        <dbReference type="EMBL" id="KAF1989684.1"/>
    </source>
</evidence>
<dbReference type="SUPFAM" id="SSF53335">
    <property type="entry name" value="S-adenosyl-L-methionine-dependent methyltransferases"/>
    <property type="match status" value="1"/>
</dbReference>
<dbReference type="AlphaFoldDB" id="A0A6G1H9F3"/>
<evidence type="ECO:0000259" key="3">
    <source>
        <dbReference type="Pfam" id="PF13649"/>
    </source>
</evidence>
<dbReference type="CDD" id="cd02440">
    <property type="entry name" value="AdoMet_MTases"/>
    <property type="match status" value="1"/>
</dbReference>
<dbReference type="GO" id="GO:0032259">
    <property type="term" value="P:methylation"/>
    <property type="evidence" value="ECO:0007669"/>
    <property type="project" value="UniProtKB-KW"/>
</dbReference>
<dbReference type="InterPro" id="IPR029063">
    <property type="entry name" value="SAM-dependent_MTases_sf"/>
</dbReference>
<dbReference type="PANTHER" id="PTHR43861:SF1">
    <property type="entry name" value="TRANS-ACONITATE 2-METHYLTRANSFERASE"/>
    <property type="match status" value="1"/>
</dbReference>
<evidence type="ECO:0000256" key="1">
    <source>
        <dbReference type="ARBA" id="ARBA00022603"/>
    </source>
</evidence>
<dbReference type="OrthoDB" id="6329284at2759"/>
<dbReference type="GO" id="GO:0008168">
    <property type="term" value="F:methyltransferase activity"/>
    <property type="evidence" value="ECO:0007669"/>
    <property type="project" value="UniProtKB-KW"/>
</dbReference>
<dbReference type="Proteomes" id="UP000800041">
    <property type="component" value="Unassembled WGS sequence"/>
</dbReference>
<keyword evidence="5" id="KW-1185">Reference proteome</keyword>
<protein>
    <recommendedName>
        <fullName evidence="3">Methyltransferase domain-containing protein</fullName>
    </recommendedName>
</protein>
<reference evidence="4" key="1">
    <citation type="journal article" date="2020" name="Stud. Mycol.">
        <title>101 Dothideomycetes genomes: a test case for predicting lifestyles and emergence of pathogens.</title>
        <authorList>
            <person name="Haridas S."/>
            <person name="Albert R."/>
            <person name="Binder M."/>
            <person name="Bloem J."/>
            <person name="Labutti K."/>
            <person name="Salamov A."/>
            <person name="Andreopoulos B."/>
            <person name="Baker S."/>
            <person name="Barry K."/>
            <person name="Bills G."/>
            <person name="Bluhm B."/>
            <person name="Cannon C."/>
            <person name="Castanera R."/>
            <person name="Culley D."/>
            <person name="Daum C."/>
            <person name="Ezra D."/>
            <person name="Gonzalez J."/>
            <person name="Henrissat B."/>
            <person name="Kuo A."/>
            <person name="Liang C."/>
            <person name="Lipzen A."/>
            <person name="Lutzoni F."/>
            <person name="Magnuson J."/>
            <person name="Mondo S."/>
            <person name="Nolan M."/>
            <person name="Ohm R."/>
            <person name="Pangilinan J."/>
            <person name="Park H.-J."/>
            <person name="Ramirez L."/>
            <person name="Alfaro M."/>
            <person name="Sun H."/>
            <person name="Tritt A."/>
            <person name="Yoshinaga Y."/>
            <person name="Zwiers L.-H."/>
            <person name="Turgeon B."/>
            <person name="Goodwin S."/>
            <person name="Spatafora J."/>
            <person name="Crous P."/>
            <person name="Grigoriev I."/>
        </authorList>
    </citation>
    <scope>NUCLEOTIDE SEQUENCE</scope>
    <source>
        <strain evidence="4">CBS 113979</strain>
    </source>
</reference>